<dbReference type="GO" id="GO:0046917">
    <property type="term" value="F:triphosphoribosyl-dephospho-CoA synthase activity"/>
    <property type="evidence" value="ECO:0007669"/>
    <property type="project" value="UniProtKB-UniRule"/>
</dbReference>
<evidence type="ECO:0000313" key="7">
    <source>
        <dbReference type="Proteomes" id="UP000184052"/>
    </source>
</evidence>
<keyword evidence="4 5" id="KW-0067">ATP-binding</keyword>
<dbReference type="PANTHER" id="PTHR30201">
    <property type="entry name" value="TRIPHOSPHORIBOSYL-DEPHOSPHO-COA SYNTHASE"/>
    <property type="match status" value="1"/>
</dbReference>
<keyword evidence="7" id="KW-1185">Reference proteome</keyword>
<dbReference type="Proteomes" id="UP000184052">
    <property type="component" value="Unassembled WGS sequence"/>
</dbReference>
<comment type="catalytic activity">
    <reaction evidence="1 5">
        <text>3'-dephospho-CoA + ATP = 2'-(5''-triphospho-alpha-D-ribosyl)-3'-dephospho-CoA + adenine</text>
        <dbReference type="Rhea" id="RHEA:15117"/>
        <dbReference type="ChEBI" id="CHEBI:16708"/>
        <dbReference type="ChEBI" id="CHEBI:30616"/>
        <dbReference type="ChEBI" id="CHEBI:57328"/>
        <dbReference type="ChEBI" id="CHEBI:61378"/>
        <dbReference type="EC" id="2.4.2.52"/>
    </reaction>
</comment>
<dbReference type="InterPro" id="IPR002736">
    <property type="entry name" value="CitG"/>
</dbReference>
<dbReference type="NCBIfam" id="TIGR03125">
    <property type="entry name" value="citrate_citG"/>
    <property type="match status" value="1"/>
</dbReference>
<evidence type="ECO:0000256" key="3">
    <source>
        <dbReference type="ARBA" id="ARBA00022741"/>
    </source>
</evidence>
<reference evidence="6 7" key="1">
    <citation type="submission" date="2016-11" db="EMBL/GenBank/DDBJ databases">
        <authorList>
            <person name="Jaros S."/>
            <person name="Januszkiewicz K."/>
            <person name="Wedrychowicz H."/>
        </authorList>
    </citation>
    <scope>NUCLEOTIDE SEQUENCE [LARGE SCALE GENOMIC DNA]</scope>
    <source>
        <strain evidence="6 7">DSM 17477</strain>
    </source>
</reference>
<dbReference type="InterPro" id="IPR017551">
    <property type="entry name" value="TriPribosyl-deP-CoA_syn_CitG"/>
</dbReference>
<dbReference type="GO" id="GO:0005524">
    <property type="term" value="F:ATP binding"/>
    <property type="evidence" value="ECO:0007669"/>
    <property type="project" value="UniProtKB-KW"/>
</dbReference>
<dbReference type="PANTHER" id="PTHR30201:SF2">
    <property type="entry name" value="2-(5''-TRIPHOSPHORIBOSYL)-3'-DEPHOSPHOCOENZYME-A SYNTHASE"/>
    <property type="match status" value="1"/>
</dbReference>
<keyword evidence="2 5" id="KW-0808">Transferase</keyword>
<evidence type="ECO:0000256" key="5">
    <source>
        <dbReference type="HAMAP-Rule" id="MF_00397"/>
    </source>
</evidence>
<sequence>MINTEICTKISKAAVKALLYEVNVSPKPGLVDRFNTGAHKDMDIFTFIESALALEGYFYDCCRITLENHELDFPDLFRLLKKRGIAADGEMFRATSGVNTHKGAIFSLGLMSSAAAMAHVNDSDFSYVNICKYAGLLSESLVKRDLDEKKAAEMTHGREIYNRYHISGIRGEAEAGFPTIRDHSYPFLLNLLKDGMTLNDASVNVLMKIIMNTDDTNLISRGGLDGLEFAKFSAGNVLRAGGMSTEEGIKEVQEMDRTFIKRNLSPGGSADLLAVTLMIHFINNG</sequence>
<evidence type="ECO:0000256" key="1">
    <source>
        <dbReference type="ARBA" id="ARBA00001210"/>
    </source>
</evidence>
<dbReference type="HAMAP" id="MF_00397">
    <property type="entry name" value="CitG"/>
    <property type="match status" value="1"/>
</dbReference>
<dbReference type="GO" id="GO:0051191">
    <property type="term" value="P:prosthetic group biosynthetic process"/>
    <property type="evidence" value="ECO:0007669"/>
    <property type="project" value="TreeGrafter"/>
</dbReference>
<comment type="similarity">
    <text evidence="5">Belongs to the CitG/MdcB family.</text>
</comment>
<evidence type="ECO:0000256" key="4">
    <source>
        <dbReference type="ARBA" id="ARBA00022840"/>
    </source>
</evidence>
<dbReference type="Gene3D" id="1.10.4200.10">
    <property type="entry name" value="Triphosphoribosyl-dephospho-CoA protein"/>
    <property type="match status" value="1"/>
</dbReference>
<dbReference type="STRING" id="1121476.SAMN02745751_01088"/>
<protein>
    <recommendedName>
        <fullName evidence="5">Probable 2-(5''-triphosphoribosyl)-3'-dephosphocoenzyme-A synthase</fullName>
        <shortName evidence="5">2-(5''-triphosphoribosyl)-3'-dephospho-CoA synthase</shortName>
        <ecNumber evidence="5">2.4.2.52</ecNumber>
    </recommendedName>
</protein>
<evidence type="ECO:0000313" key="6">
    <source>
        <dbReference type="EMBL" id="SHI81177.1"/>
    </source>
</evidence>
<keyword evidence="3 5" id="KW-0547">Nucleotide-binding</keyword>
<dbReference type="AlphaFoldDB" id="A0A1M6E6Q3"/>
<evidence type="ECO:0000256" key="2">
    <source>
        <dbReference type="ARBA" id="ARBA00022679"/>
    </source>
</evidence>
<proteinExistence type="inferred from homology"/>
<dbReference type="EMBL" id="FQZL01000007">
    <property type="protein sequence ID" value="SHI81177.1"/>
    <property type="molecule type" value="Genomic_DNA"/>
</dbReference>
<dbReference type="EC" id="2.4.2.52" evidence="5"/>
<dbReference type="OrthoDB" id="114886at2"/>
<organism evidence="6 7">
    <name type="scientific">Dethiosulfatibacter aminovorans DSM 17477</name>
    <dbReference type="NCBI Taxonomy" id="1121476"/>
    <lineage>
        <taxon>Bacteria</taxon>
        <taxon>Bacillati</taxon>
        <taxon>Bacillota</taxon>
        <taxon>Tissierellia</taxon>
        <taxon>Dethiosulfatibacter</taxon>
    </lineage>
</organism>
<dbReference type="Pfam" id="PF01874">
    <property type="entry name" value="CitG"/>
    <property type="match status" value="1"/>
</dbReference>
<name>A0A1M6E6Q3_9FIRM</name>
<gene>
    <name evidence="5" type="primary">citG</name>
    <name evidence="6" type="ORF">SAMN02745751_01088</name>
</gene>
<accession>A0A1M6E6Q3</accession>
<dbReference type="RefSeq" id="WP_073048323.1">
    <property type="nucleotide sequence ID" value="NZ_FQZL01000007.1"/>
</dbReference>